<protein>
    <submittedName>
        <fullName evidence="2">YfjI family protein</fullName>
    </submittedName>
</protein>
<accession>A0ABV8D557</accession>
<gene>
    <name evidence="2" type="ORF">ACFOW3_02415</name>
</gene>
<evidence type="ECO:0000313" key="3">
    <source>
        <dbReference type="Proteomes" id="UP001595693"/>
    </source>
</evidence>
<keyword evidence="3" id="KW-1185">Reference proteome</keyword>
<reference evidence="3" key="1">
    <citation type="journal article" date="2019" name="Int. J. Syst. Evol. Microbiol.">
        <title>The Global Catalogue of Microorganisms (GCM) 10K type strain sequencing project: providing services to taxonomists for standard genome sequencing and annotation.</title>
        <authorList>
            <consortium name="The Broad Institute Genomics Platform"/>
            <consortium name="The Broad Institute Genome Sequencing Center for Infectious Disease"/>
            <person name="Wu L."/>
            <person name="Ma J."/>
        </authorList>
    </citation>
    <scope>NUCLEOTIDE SEQUENCE [LARGE SCALE GENOMIC DNA]</scope>
    <source>
        <strain evidence="3">CCUG 2113</strain>
    </source>
</reference>
<dbReference type="Pfam" id="PF13148">
    <property type="entry name" value="DUF3987"/>
    <property type="match status" value="1"/>
</dbReference>
<dbReference type="EMBL" id="JBHSAJ010000002">
    <property type="protein sequence ID" value="MFC3933470.1"/>
    <property type="molecule type" value="Genomic_DNA"/>
</dbReference>
<evidence type="ECO:0000313" key="2">
    <source>
        <dbReference type="EMBL" id="MFC3933470.1"/>
    </source>
</evidence>
<dbReference type="InterPro" id="IPR025048">
    <property type="entry name" value="DUF3987"/>
</dbReference>
<feature type="region of interest" description="Disordered" evidence="1">
    <location>
        <begin position="178"/>
        <end position="197"/>
    </location>
</feature>
<proteinExistence type="predicted"/>
<evidence type="ECO:0000256" key="1">
    <source>
        <dbReference type="SAM" id="MobiDB-lite"/>
    </source>
</evidence>
<comment type="caution">
    <text evidence="2">The sequence shown here is derived from an EMBL/GenBank/DDBJ whole genome shotgun (WGS) entry which is preliminary data.</text>
</comment>
<sequence length="528" mass="57795">MVEKTFPPLPESLTDFNDLAAVDGLDAVRELVEQAVPATPATPPPEWPDPILPGMRRVPDIPATVLPDWLAAMAHAVAESTQTPPALAVMSSLAVLATVLQRRFEVAPYGDSYTEPLALWTLSATPSGTRKSAVLNAMLGPLVHWEKLLRDRMRREIVRVSSVRAVAEKRIERLKQDAAKAKDSTERESLTAEIEREQNDMPDELRAPRLFTGDTTAERLQALLVEHGERMAVHSDEAGIFLIMAGIYNGGASNLDVFLQGHAGTTMRVDRAGRSAHIDQPALSFGLLLQPGVMAEVASSRRFRDSGLLARFLYAIPVSNVGSRDVRKRAPIPDGVRDEYERRLHQLLEGVPAPIAAPKTLTLCEAAREIWLDMAEAIELEQGEGGRYESISDWTSKLPGAVARIAALLQVATTGLDTKEVGFECMDNAVTLARLLVPHAQAAFGMLGTDATDVDAAAIVRWVRAGERVEFTKREAQKAQEGRFRSVDRLHKALERLEHQDVVRSFKRQNKGAPPSTCYAVNPKALSG</sequence>
<dbReference type="RefSeq" id="WP_055397995.1">
    <property type="nucleotide sequence ID" value="NZ_JAMXAX010000189.1"/>
</dbReference>
<organism evidence="2 3">
    <name type="scientific">Acidovorax facilis</name>
    <dbReference type="NCBI Taxonomy" id="12917"/>
    <lineage>
        <taxon>Bacteria</taxon>
        <taxon>Pseudomonadati</taxon>
        <taxon>Pseudomonadota</taxon>
        <taxon>Betaproteobacteria</taxon>
        <taxon>Burkholderiales</taxon>
        <taxon>Comamonadaceae</taxon>
        <taxon>Acidovorax</taxon>
    </lineage>
</organism>
<name>A0ABV8D557_9BURK</name>
<dbReference type="Proteomes" id="UP001595693">
    <property type="component" value="Unassembled WGS sequence"/>
</dbReference>